<dbReference type="Proteomes" id="UP000318416">
    <property type="component" value="Unassembled WGS sequence"/>
</dbReference>
<comment type="caution">
    <text evidence="3">The sequence shown here is derived from an EMBL/GenBank/DDBJ whole genome shotgun (WGS) entry which is preliminary data.</text>
</comment>
<keyword evidence="2" id="KW-1133">Transmembrane helix</keyword>
<feature type="region of interest" description="Disordered" evidence="1">
    <location>
        <begin position="182"/>
        <end position="213"/>
    </location>
</feature>
<gene>
    <name evidence="3" type="ORF">FB465_1518</name>
</gene>
<dbReference type="NCBIfam" id="TIGR02234">
    <property type="entry name" value="trp_oprn_chp"/>
    <property type="match status" value="1"/>
</dbReference>
<feature type="transmembrane region" description="Helical" evidence="2">
    <location>
        <begin position="31"/>
        <end position="52"/>
    </location>
</feature>
<feature type="transmembrane region" description="Helical" evidence="2">
    <location>
        <begin position="145"/>
        <end position="165"/>
    </location>
</feature>
<dbReference type="OrthoDB" id="3712369at2"/>
<name>A0A561ELN7_9ACTN</name>
<dbReference type="AlphaFoldDB" id="A0A561ELN7"/>
<protein>
    <submittedName>
        <fullName evidence="3">Putative membrane protein (TIGR02234 family)</fullName>
    </submittedName>
</protein>
<feature type="transmembrane region" description="Helical" evidence="2">
    <location>
        <begin position="72"/>
        <end position="90"/>
    </location>
</feature>
<evidence type="ECO:0000256" key="1">
    <source>
        <dbReference type="SAM" id="MobiDB-lite"/>
    </source>
</evidence>
<feature type="region of interest" description="Disordered" evidence="1">
    <location>
        <begin position="1"/>
        <end position="23"/>
    </location>
</feature>
<dbReference type="InterPro" id="IPR011746">
    <property type="entry name" value="Trp_synth-assoc_CHP"/>
</dbReference>
<evidence type="ECO:0000313" key="4">
    <source>
        <dbReference type="Proteomes" id="UP000318416"/>
    </source>
</evidence>
<reference evidence="3 4" key="1">
    <citation type="submission" date="2019-06" db="EMBL/GenBank/DDBJ databases">
        <title>Sequencing the genomes of 1000 actinobacteria strains.</title>
        <authorList>
            <person name="Klenk H.-P."/>
        </authorList>
    </citation>
    <scope>NUCLEOTIDE SEQUENCE [LARGE SCALE GENOMIC DNA]</scope>
    <source>
        <strain evidence="3 4">DSM 41649</strain>
    </source>
</reference>
<dbReference type="InterPro" id="IPR019051">
    <property type="entry name" value="Trp_biosyn_TM_oprn/chp"/>
</dbReference>
<evidence type="ECO:0000256" key="2">
    <source>
        <dbReference type="SAM" id="Phobius"/>
    </source>
</evidence>
<sequence length="213" mass="21106">MDSGRVTGLPSPRNAEPATAGPNGGRRSLGVMLLLTALGAVLVLTAVGRTWAEGRVGEQLEISVTGSTISGLPGGLALVALAAAVAVFAVRGAGRIAVGVLVVLAGLGVAAGAVLGAYDNGALDAEAGRKLALVSAQAEQITHSAWPWVALAGGLLLAGAGLLTVRYGSGWPAMGARYDAPARKAPARKPSAGPAGTPADLWQALDRGEDPTH</sequence>
<feature type="transmembrane region" description="Helical" evidence="2">
    <location>
        <begin position="97"/>
        <end position="118"/>
    </location>
</feature>
<keyword evidence="2" id="KW-0812">Transmembrane</keyword>
<keyword evidence="2" id="KW-0472">Membrane</keyword>
<accession>A0A561ELN7</accession>
<keyword evidence="4" id="KW-1185">Reference proteome</keyword>
<dbReference type="EMBL" id="VIVR01000001">
    <property type="protein sequence ID" value="TWE16535.1"/>
    <property type="molecule type" value="Genomic_DNA"/>
</dbReference>
<organism evidence="3 4">
    <name type="scientific">Kitasatospora atroaurantiaca</name>
    <dbReference type="NCBI Taxonomy" id="285545"/>
    <lineage>
        <taxon>Bacteria</taxon>
        <taxon>Bacillati</taxon>
        <taxon>Actinomycetota</taxon>
        <taxon>Actinomycetes</taxon>
        <taxon>Kitasatosporales</taxon>
        <taxon>Streptomycetaceae</taxon>
        <taxon>Kitasatospora</taxon>
    </lineage>
</organism>
<dbReference type="Pfam" id="PF09534">
    <property type="entry name" value="Trp_oprn_chp"/>
    <property type="match status" value="1"/>
</dbReference>
<proteinExistence type="predicted"/>
<evidence type="ECO:0000313" key="3">
    <source>
        <dbReference type="EMBL" id="TWE16535.1"/>
    </source>
</evidence>